<dbReference type="EMBL" id="MN411632">
    <property type="protein sequence ID" value="QNQ79232.1"/>
    <property type="molecule type" value="Genomic_DNA"/>
</dbReference>
<dbReference type="Proteomes" id="UP000516357">
    <property type="component" value="Segment"/>
</dbReference>
<name>A0A7H0S558_9ADEN</name>
<reference evidence="3 4" key="1">
    <citation type="submission" date="2019-09" db="EMBL/GenBank/DDBJ databases">
        <title>Genome sequence of porcine adenovirus 4 strain Kasza: fibre comparable to that of strain NADC-1, including a longer RGD-containing and a galectin domains.</title>
        <authorList>
            <person name="Papp T."/>
            <person name="Custers J."/>
            <person name="Harrach B."/>
        </authorList>
    </citation>
    <scope>NUCLEOTIDE SEQUENCE [LARGE SCALE GENOMIC DNA]</scope>
    <source>
        <strain evidence="1 4">Kasza_vL</strain>
        <strain evidence="2 3">Kasza_vS</strain>
    </source>
</reference>
<proteinExistence type="predicted"/>
<protein>
    <submittedName>
        <fullName evidence="1">E4 control protein ORF6/7</fullName>
    </submittedName>
</protein>
<evidence type="ECO:0000313" key="2">
    <source>
        <dbReference type="EMBL" id="QNQ79267.1"/>
    </source>
</evidence>
<evidence type="ECO:0000313" key="3">
    <source>
        <dbReference type="Proteomes" id="UP000516357"/>
    </source>
</evidence>
<sequence length="95" mass="10099">MTSVEPCDSKHLVGASLDHTLDARLISPGFISITSPELEQLETVADCGPGPSHRVCYKLKFGGGGKITARIVSTSFIANKLSHAGSYIFVSDYSI</sequence>
<evidence type="ECO:0000313" key="4">
    <source>
        <dbReference type="Proteomes" id="UP000516443"/>
    </source>
</evidence>
<organism evidence="1 4">
    <name type="scientific">Mastadenovirus porcusquartum</name>
    <dbReference type="NCBI Taxonomy" id="3241439"/>
    <lineage>
        <taxon>Viruses</taxon>
        <taxon>Varidnaviria</taxon>
        <taxon>Bamfordvirae</taxon>
        <taxon>Preplasmiviricota</taxon>
        <taxon>Polisuviricotina</taxon>
        <taxon>Pharingeaviricetes</taxon>
        <taxon>Rowavirales</taxon>
        <taxon>Adenoviridae</taxon>
        <taxon>Mastadenovirus</taxon>
    </lineage>
</organism>
<evidence type="ECO:0000313" key="1">
    <source>
        <dbReference type="EMBL" id="QNQ79232.1"/>
    </source>
</evidence>
<accession>A0A7H0S558</accession>
<dbReference type="Proteomes" id="UP000516443">
    <property type="component" value="Segment"/>
</dbReference>
<dbReference type="EMBL" id="MN411633">
    <property type="protein sequence ID" value="QNQ79267.1"/>
    <property type="molecule type" value="Genomic_DNA"/>
</dbReference>